<dbReference type="Proteomes" id="UP000278807">
    <property type="component" value="Unassembled WGS sequence"/>
</dbReference>
<dbReference type="SUPFAM" id="SSF50156">
    <property type="entry name" value="PDZ domain-like"/>
    <property type="match status" value="1"/>
</dbReference>
<protein>
    <recommendedName>
        <fullName evidence="5">PDZ domain-containing protein</fullName>
    </recommendedName>
</protein>
<dbReference type="Gene3D" id="2.30.42.10">
    <property type="match status" value="1"/>
</dbReference>
<comment type="subcellular location">
    <subcellularLocation>
        <location evidence="1">Cytoplasm</location>
    </subcellularLocation>
</comment>
<dbReference type="AlphaFoldDB" id="A0A3P7SY48"/>
<evidence type="ECO:0000313" key="7">
    <source>
        <dbReference type="Proteomes" id="UP000278807"/>
    </source>
</evidence>
<keyword evidence="2" id="KW-0963">Cytoplasm</keyword>
<dbReference type="PANTHER" id="PTHR46227">
    <property type="entry name" value="GLUTAMATE RECEPTOR-INTERACTING PROTEIN GRIP"/>
    <property type="match status" value="1"/>
</dbReference>
<dbReference type="OrthoDB" id="6276778at2759"/>
<evidence type="ECO:0000256" key="1">
    <source>
        <dbReference type="ARBA" id="ARBA00004496"/>
    </source>
</evidence>
<reference evidence="6 7" key="1">
    <citation type="submission" date="2018-11" db="EMBL/GenBank/DDBJ databases">
        <authorList>
            <consortium name="Pathogen Informatics"/>
        </authorList>
    </citation>
    <scope>NUCLEOTIDE SEQUENCE [LARGE SCALE GENOMIC DNA]</scope>
</reference>
<dbReference type="InterPro" id="IPR001478">
    <property type="entry name" value="PDZ"/>
</dbReference>
<name>A0A3P7SY48_RODNA</name>
<accession>A0A3P7SY48</accession>
<dbReference type="Pfam" id="PF00595">
    <property type="entry name" value="PDZ"/>
    <property type="match status" value="1"/>
</dbReference>
<feature type="compositionally biased region" description="Polar residues" evidence="4">
    <location>
        <begin position="1"/>
        <end position="20"/>
    </location>
</feature>
<dbReference type="EMBL" id="UZAE01014419">
    <property type="protein sequence ID" value="VDO13396.1"/>
    <property type="molecule type" value="Genomic_DNA"/>
</dbReference>
<proteinExistence type="predicted"/>
<organism evidence="6 7">
    <name type="scientific">Rodentolepis nana</name>
    <name type="common">Dwarf tapeworm</name>
    <name type="synonym">Hymenolepis nana</name>
    <dbReference type="NCBI Taxonomy" id="102285"/>
    <lineage>
        <taxon>Eukaryota</taxon>
        <taxon>Metazoa</taxon>
        <taxon>Spiralia</taxon>
        <taxon>Lophotrochozoa</taxon>
        <taxon>Platyhelminthes</taxon>
        <taxon>Cestoda</taxon>
        <taxon>Eucestoda</taxon>
        <taxon>Cyclophyllidea</taxon>
        <taxon>Hymenolepididae</taxon>
        <taxon>Rodentolepis</taxon>
    </lineage>
</organism>
<gene>
    <name evidence="6" type="ORF">HNAJ_LOCUS12543</name>
</gene>
<feature type="domain" description="PDZ" evidence="5">
    <location>
        <begin position="39"/>
        <end position="122"/>
    </location>
</feature>
<evidence type="ECO:0000256" key="3">
    <source>
        <dbReference type="ARBA" id="ARBA00022737"/>
    </source>
</evidence>
<evidence type="ECO:0000259" key="5">
    <source>
        <dbReference type="PROSITE" id="PS50106"/>
    </source>
</evidence>
<feature type="region of interest" description="Disordered" evidence="4">
    <location>
        <begin position="1"/>
        <end position="34"/>
    </location>
</feature>
<keyword evidence="7" id="KW-1185">Reference proteome</keyword>
<dbReference type="GO" id="GO:0098887">
    <property type="term" value="P:neurotransmitter receptor transport, endosome to postsynaptic membrane"/>
    <property type="evidence" value="ECO:0007669"/>
    <property type="project" value="TreeGrafter"/>
</dbReference>
<dbReference type="SMART" id="SM00228">
    <property type="entry name" value="PDZ"/>
    <property type="match status" value="1"/>
</dbReference>
<sequence length="122" mass="13490">MSRGSGNPLGSESTTPTASKQRLHRSASREDRKPSWKGWIRLVKPDPGDSFGIGLSKGLSSRGIYVSAIRPGSVADTSGLLQIYDRILKVNELSTRGRTCREVVAMIRRSSPVLDLFVHRRR</sequence>
<dbReference type="InterPro" id="IPR036034">
    <property type="entry name" value="PDZ_sf"/>
</dbReference>
<evidence type="ECO:0000256" key="2">
    <source>
        <dbReference type="ARBA" id="ARBA00022490"/>
    </source>
</evidence>
<dbReference type="GO" id="GO:0005737">
    <property type="term" value="C:cytoplasm"/>
    <property type="evidence" value="ECO:0007669"/>
    <property type="project" value="UniProtKB-SubCell"/>
</dbReference>
<evidence type="ECO:0000313" key="6">
    <source>
        <dbReference type="EMBL" id="VDO13396.1"/>
    </source>
</evidence>
<dbReference type="PROSITE" id="PS50106">
    <property type="entry name" value="PDZ"/>
    <property type="match status" value="1"/>
</dbReference>
<dbReference type="InterPro" id="IPR043545">
    <property type="entry name" value="GRIP1/2"/>
</dbReference>
<evidence type="ECO:0000256" key="4">
    <source>
        <dbReference type="SAM" id="MobiDB-lite"/>
    </source>
</evidence>
<dbReference type="PANTHER" id="PTHR46227:SF2">
    <property type="entry name" value="FI03335P"/>
    <property type="match status" value="1"/>
</dbReference>
<keyword evidence="3" id="KW-0677">Repeat</keyword>